<dbReference type="InterPro" id="IPR036590">
    <property type="entry name" value="SRAP-like"/>
</dbReference>
<name>A0A931MYZ8_9HYPH</name>
<evidence type="ECO:0000256" key="7">
    <source>
        <dbReference type="ARBA" id="ARBA00023239"/>
    </source>
</evidence>
<sequence length="244" mass="26869">MCGRLLLAHPPAEIRALFGYEDQPNLPPRYNIAPTQPLGIVHRDGERRRFLLVRWSFIPSWTKDPGAQPLLINARAETAADKATFRAAMRHRRGLVPASGFYEWLRVGKEKRPFLFRRRDGAPFALGALYETYLDPNGSEIDTAAILTTSANALMARIHDRMPVIIPPERFGDWLDTVANQPKDIADLLGPAPDDLLEAVPVSMRVNGVRDDDAGLIEPISEPLTAADDAPGAPPPPPAQGSLF</sequence>
<keyword evidence="7" id="KW-0456">Lyase</keyword>
<dbReference type="PANTHER" id="PTHR13604">
    <property type="entry name" value="DC12-RELATED"/>
    <property type="match status" value="1"/>
</dbReference>
<dbReference type="EC" id="3.4.-.-" evidence="8"/>
<gene>
    <name evidence="10" type="ORF">I5731_11805</name>
</gene>
<evidence type="ECO:0000256" key="8">
    <source>
        <dbReference type="RuleBase" id="RU364100"/>
    </source>
</evidence>
<feature type="region of interest" description="Disordered" evidence="9">
    <location>
        <begin position="218"/>
        <end position="244"/>
    </location>
</feature>
<reference evidence="10" key="1">
    <citation type="submission" date="2020-12" db="EMBL/GenBank/DDBJ databases">
        <title>Methylobrevis albus sp. nov., isolated from fresh water lack sediment.</title>
        <authorList>
            <person name="Zou Q."/>
        </authorList>
    </citation>
    <scope>NUCLEOTIDE SEQUENCE</scope>
    <source>
        <strain evidence="10">L22</strain>
    </source>
</reference>
<keyword evidence="6" id="KW-0238">DNA-binding</keyword>
<comment type="caution">
    <text evidence="10">The sequence shown here is derived from an EMBL/GenBank/DDBJ whole genome shotgun (WGS) entry which is preliminary data.</text>
</comment>
<keyword evidence="3" id="KW-0227">DNA damage</keyword>
<dbReference type="SUPFAM" id="SSF143081">
    <property type="entry name" value="BB1717-like"/>
    <property type="match status" value="1"/>
</dbReference>
<dbReference type="Pfam" id="PF02586">
    <property type="entry name" value="SRAP"/>
    <property type="match status" value="1"/>
</dbReference>
<keyword evidence="5" id="KW-0190">Covalent protein-DNA linkage</keyword>
<organism evidence="10 11">
    <name type="scientific">Methylobrevis albus</name>
    <dbReference type="NCBI Taxonomy" id="2793297"/>
    <lineage>
        <taxon>Bacteria</taxon>
        <taxon>Pseudomonadati</taxon>
        <taxon>Pseudomonadota</taxon>
        <taxon>Alphaproteobacteria</taxon>
        <taxon>Hyphomicrobiales</taxon>
        <taxon>Pleomorphomonadaceae</taxon>
        <taxon>Methylobrevis</taxon>
    </lineage>
</organism>
<feature type="compositionally biased region" description="Pro residues" evidence="9">
    <location>
        <begin position="232"/>
        <end position="244"/>
    </location>
</feature>
<dbReference type="GO" id="GO:0106300">
    <property type="term" value="P:protein-DNA covalent cross-linking repair"/>
    <property type="evidence" value="ECO:0007669"/>
    <property type="project" value="InterPro"/>
</dbReference>
<dbReference type="PANTHER" id="PTHR13604:SF0">
    <property type="entry name" value="ABASIC SITE PROCESSING PROTEIN HMCES"/>
    <property type="match status" value="1"/>
</dbReference>
<evidence type="ECO:0000256" key="1">
    <source>
        <dbReference type="ARBA" id="ARBA00008136"/>
    </source>
</evidence>
<keyword evidence="4 8" id="KW-0378">Hydrolase</keyword>
<comment type="similarity">
    <text evidence="1 8">Belongs to the SOS response-associated peptidase family.</text>
</comment>
<accession>A0A931MYZ8</accession>
<evidence type="ECO:0000256" key="3">
    <source>
        <dbReference type="ARBA" id="ARBA00022763"/>
    </source>
</evidence>
<dbReference type="AlphaFoldDB" id="A0A931MYZ8"/>
<evidence type="ECO:0000256" key="5">
    <source>
        <dbReference type="ARBA" id="ARBA00023124"/>
    </source>
</evidence>
<keyword evidence="2 8" id="KW-0645">Protease</keyword>
<dbReference type="EMBL" id="JADZLT010000050">
    <property type="protein sequence ID" value="MBH0238510.1"/>
    <property type="molecule type" value="Genomic_DNA"/>
</dbReference>
<dbReference type="RefSeq" id="WP_197311575.1">
    <property type="nucleotide sequence ID" value="NZ_JADZLT010000050.1"/>
</dbReference>
<dbReference type="Proteomes" id="UP000631694">
    <property type="component" value="Unassembled WGS sequence"/>
</dbReference>
<dbReference type="GO" id="GO:0016829">
    <property type="term" value="F:lyase activity"/>
    <property type="evidence" value="ECO:0007669"/>
    <property type="project" value="UniProtKB-KW"/>
</dbReference>
<dbReference type="GO" id="GO:0008233">
    <property type="term" value="F:peptidase activity"/>
    <property type="evidence" value="ECO:0007669"/>
    <property type="project" value="UniProtKB-KW"/>
</dbReference>
<evidence type="ECO:0000313" key="10">
    <source>
        <dbReference type="EMBL" id="MBH0238510.1"/>
    </source>
</evidence>
<dbReference type="InterPro" id="IPR003738">
    <property type="entry name" value="SRAP"/>
</dbReference>
<keyword evidence="11" id="KW-1185">Reference proteome</keyword>
<protein>
    <recommendedName>
        <fullName evidence="8">Abasic site processing protein</fullName>
        <ecNumber evidence="8">3.4.-.-</ecNumber>
    </recommendedName>
</protein>
<evidence type="ECO:0000256" key="2">
    <source>
        <dbReference type="ARBA" id="ARBA00022670"/>
    </source>
</evidence>
<dbReference type="GO" id="GO:0006508">
    <property type="term" value="P:proteolysis"/>
    <property type="evidence" value="ECO:0007669"/>
    <property type="project" value="UniProtKB-KW"/>
</dbReference>
<evidence type="ECO:0000313" key="11">
    <source>
        <dbReference type="Proteomes" id="UP000631694"/>
    </source>
</evidence>
<evidence type="ECO:0000256" key="6">
    <source>
        <dbReference type="ARBA" id="ARBA00023125"/>
    </source>
</evidence>
<dbReference type="GO" id="GO:0003697">
    <property type="term" value="F:single-stranded DNA binding"/>
    <property type="evidence" value="ECO:0007669"/>
    <property type="project" value="InterPro"/>
</dbReference>
<evidence type="ECO:0000256" key="9">
    <source>
        <dbReference type="SAM" id="MobiDB-lite"/>
    </source>
</evidence>
<evidence type="ECO:0000256" key="4">
    <source>
        <dbReference type="ARBA" id="ARBA00022801"/>
    </source>
</evidence>
<dbReference type="Gene3D" id="3.90.1680.10">
    <property type="entry name" value="SOS response associated peptidase-like"/>
    <property type="match status" value="1"/>
</dbReference>
<proteinExistence type="inferred from homology"/>